<gene>
    <name evidence="1" type="ORF">Pyn_34075</name>
</gene>
<keyword evidence="2" id="KW-1185">Reference proteome</keyword>
<dbReference type="AlphaFoldDB" id="A0A314XJV2"/>
<evidence type="ECO:0008006" key="3">
    <source>
        <dbReference type="Google" id="ProtNLM"/>
    </source>
</evidence>
<comment type="caution">
    <text evidence="1">The sequence shown here is derived from an EMBL/GenBank/DDBJ whole genome shotgun (WGS) entry which is preliminary data.</text>
</comment>
<organism evidence="1 2">
    <name type="scientific">Prunus yedoensis var. nudiflora</name>
    <dbReference type="NCBI Taxonomy" id="2094558"/>
    <lineage>
        <taxon>Eukaryota</taxon>
        <taxon>Viridiplantae</taxon>
        <taxon>Streptophyta</taxon>
        <taxon>Embryophyta</taxon>
        <taxon>Tracheophyta</taxon>
        <taxon>Spermatophyta</taxon>
        <taxon>Magnoliopsida</taxon>
        <taxon>eudicotyledons</taxon>
        <taxon>Gunneridae</taxon>
        <taxon>Pentapetalae</taxon>
        <taxon>rosids</taxon>
        <taxon>fabids</taxon>
        <taxon>Rosales</taxon>
        <taxon>Rosaceae</taxon>
        <taxon>Amygdaloideae</taxon>
        <taxon>Amygdaleae</taxon>
        <taxon>Prunus</taxon>
    </lineage>
</organism>
<evidence type="ECO:0000313" key="2">
    <source>
        <dbReference type="Proteomes" id="UP000250321"/>
    </source>
</evidence>
<dbReference type="EMBL" id="PJQY01002641">
    <property type="protein sequence ID" value="PQP91940.1"/>
    <property type="molecule type" value="Genomic_DNA"/>
</dbReference>
<sequence length="176" mass="19252">MQVRLLHSGEQGHRGVCSCGRLSCTGWQASARPLPSRPIYRTLHDIVTDGMKPKHGGPLWAFQFWLQAYFPELRATVNISDAEPLANAFARAPKKHNTSALCYKFFYSLAERTGDLGLLPGFALPSLRHVQGRGRGLPAKLRGATVRSDPDGPTSSSVNQLTLVLKGRCLSTARRG</sequence>
<dbReference type="Proteomes" id="UP000250321">
    <property type="component" value="Unassembled WGS sequence"/>
</dbReference>
<evidence type="ECO:0000313" key="1">
    <source>
        <dbReference type="EMBL" id="PQP91940.1"/>
    </source>
</evidence>
<protein>
    <recommendedName>
        <fullName evidence="3">Aminotransferase-like plant mobile domain-containing protein</fullName>
    </recommendedName>
</protein>
<reference evidence="1 2" key="1">
    <citation type="submission" date="2018-02" db="EMBL/GenBank/DDBJ databases">
        <title>Draft genome of wild Prunus yedoensis var. nudiflora.</title>
        <authorList>
            <person name="Baek S."/>
            <person name="Kim J.-H."/>
            <person name="Choi K."/>
            <person name="Kim G.-B."/>
            <person name="Cho A."/>
            <person name="Jang H."/>
            <person name="Shin C.-H."/>
            <person name="Yu H.-J."/>
            <person name="Mun J.-H."/>
        </authorList>
    </citation>
    <scope>NUCLEOTIDE SEQUENCE [LARGE SCALE GENOMIC DNA]</scope>
    <source>
        <strain evidence="2">cv. Jeju island</strain>
        <tissue evidence="1">Leaf</tissue>
    </source>
</reference>
<proteinExistence type="predicted"/>
<name>A0A314XJV2_PRUYE</name>
<accession>A0A314XJV2</accession>